<keyword evidence="1" id="KW-0175">Coiled coil</keyword>
<gene>
    <name evidence="3" type="ORF">HPB52_014904</name>
</gene>
<comment type="caution">
    <text evidence="3">The sequence shown here is derived from an EMBL/GenBank/DDBJ whole genome shotgun (WGS) entry which is preliminary data.</text>
</comment>
<keyword evidence="4" id="KW-1185">Reference proteome</keyword>
<dbReference type="AlphaFoldDB" id="A0A9D4T0Z9"/>
<dbReference type="VEuPathDB" id="VectorBase:RSAN_027908"/>
<evidence type="ECO:0000256" key="1">
    <source>
        <dbReference type="SAM" id="Coils"/>
    </source>
</evidence>
<protein>
    <submittedName>
        <fullName evidence="3">Uncharacterized protein</fullName>
    </submittedName>
</protein>
<reference evidence="3" key="2">
    <citation type="submission" date="2021-09" db="EMBL/GenBank/DDBJ databases">
        <authorList>
            <person name="Jia N."/>
            <person name="Wang J."/>
            <person name="Shi W."/>
            <person name="Du L."/>
            <person name="Sun Y."/>
            <person name="Zhan W."/>
            <person name="Jiang J."/>
            <person name="Wang Q."/>
            <person name="Zhang B."/>
            <person name="Ji P."/>
            <person name="Sakyi L.B."/>
            <person name="Cui X."/>
            <person name="Yuan T."/>
            <person name="Jiang B."/>
            <person name="Yang W."/>
            <person name="Lam T.T.-Y."/>
            <person name="Chang Q."/>
            <person name="Ding S."/>
            <person name="Wang X."/>
            <person name="Zhu J."/>
            <person name="Ruan X."/>
            <person name="Zhao L."/>
            <person name="Wei J."/>
            <person name="Que T."/>
            <person name="Du C."/>
            <person name="Cheng J."/>
            <person name="Dai P."/>
            <person name="Han X."/>
            <person name="Huang E."/>
            <person name="Gao Y."/>
            <person name="Liu J."/>
            <person name="Shao H."/>
            <person name="Ye R."/>
            <person name="Li L."/>
            <person name="Wei W."/>
            <person name="Wang X."/>
            <person name="Wang C."/>
            <person name="Huo Q."/>
            <person name="Li W."/>
            <person name="Guo W."/>
            <person name="Chen H."/>
            <person name="Chen S."/>
            <person name="Zhou L."/>
            <person name="Zhou L."/>
            <person name="Ni X."/>
            <person name="Tian J."/>
            <person name="Zhou Y."/>
            <person name="Sheng Y."/>
            <person name="Liu T."/>
            <person name="Pan Y."/>
            <person name="Xia L."/>
            <person name="Li J."/>
            <person name="Zhao F."/>
            <person name="Cao W."/>
        </authorList>
    </citation>
    <scope>NUCLEOTIDE SEQUENCE</scope>
    <source>
        <strain evidence="3">Rsan-2018</strain>
        <tissue evidence="3">Larvae</tissue>
    </source>
</reference>
<organism evidence="3 4">
    <name type="scientific">Rhipicephalus sanguineus</name>
    <name type="common">Brown dog tick</name>
    <name type="synonym">Ixodes sanguineus</name>
    <dbReference type="NCBI Taxonomy" id="34632"/>
    <lineage>
        <taxon>Eukaryota</taxon>
        <taxon>Metazoa</taxon>
        <taxon>Ecdysozoa</taxon>
        <taxon>Arthropoda</taxon>
        <taxon>Chelicerata</taxon>
        <taxon>Arachnida</taxon>
        <taxon>Acari</taxon>
        <taxon>Parasitiformes</taxon>
        <taxon>Ixodida</taxon>
        <taxon>Ixodoidea</taxon>
        <taxon>Ixodidae</taxon>
        <taxon>Rhipicephalinae</taxon>
        <taxon>Rhipicephalus</taxon>
        <taxon>Rhipicephalus</taxon>
    </lineage>
</organism>
<feature type="region of interest" description="Disordered" evidence="2">
    <location>
        <begin position="46"/>
        <end position="83"/>
    </location>
</feature>
<reference evidence="3" key="1">
    <citation type="journal article" date="2020" name="Cell">
        <title>Large-Scale Comparative Analyses of Tick Genomes Elucidate Their Genetic Diversity and Vector Capacities.</title>
        <authorList>
            <consortium name="Tick Genome and Microbiome Consortium (TIGMIC)"/>
            <person name="Jia N."/>
            <person name="Wang J."/>
            <person name="Shi W."/>
            <person name="Du L."/>
            <person name="Sun Y."/>
            <person name="Zhan W."/>
            <person name="Jiang J.F."/>
            <person name="Wang Q."/>
            <person name="Zhang B."/>
            <person name="Ji P."/>
            <person name="Bell-Sakyi L."/>
            <person name="Cui X.M."/>
            <person name="Yuan T.T."/>
            <person name="Jiang B.G."/>
            <person name="Yang W.F."/>
            <person name="Lam T.T."/>
            <person name="Chang Q.C."/>
            <person name="Ding S.J."/>
            <person name="Wang X.J."/>
            <person name="Zhu J.G."/>
            <person name="Ruan X.D."/>
            <person name="Zhao L."/>
            <person name="Wei J.T."/>
            <person name="Ye R.Z."/>
            <person name="Que T.C."/>
            <person name="Du C.H."/>
            <person name="Zhou Y.H."/>
            <person name="Cheng J.X."/>
            <person name="Dai P.F."/>
            <person name="Guo W.B."/>
            <person name="Han X.H."/>
            <person name="Huang E.J."/>
            <person name="Li L.F."/>
            <person name="Wei W."/>
            <person name="Gao Y.C."/>
            <person name="Liu J.Z."/>
            <person name="Shao H.Z."/>
            <person name="Wang X."/>
            <person name="Wang C.C."/>
            <person name="Yang T.C."/>
            <person name="Huo Q.B."/>
            <person name="Li W."/>
            <person name="Chen H.Y."/>
            <person name="Chen S.E."/>
            <person name="Zhou L.G."/>
            <person name="Ni X.B."/>
            <person name="Tian J.H."/>
            <person name="Sheng Y."/>
            <person name="Liu T."/>
            <person name="Pan Y.S."/>
            <person name="Xia L.Y."/>
            <person name="Li J."/>
            <person name="Zhao F."/>
            <person name="Cao W.C."/>
        </authorList>
    </citation>
    <scope>NUCLEOTIDE SEQUENCE</scope>
    <source>
        <strain evidence="3">Rsan-2018</strain>
    </source>
</reference>
<feature type="compositionally biased region" description="Basic residues" evidence="2">
    <location>
        <begin position="47"/>
        <end position="57"/>
    </location>
</feature>
<feature type="coiled-coil region" evidence="1">
    <location>
        <begin position="101"/>
        <end position="128"/>
    </location>
</feature>
<dbReference type="Proteomes" id="UP000821837">
    <property type="component" value="Chromosome 3"/>
</dbReference>
<proteinExistence type="predicted"/>
<name>A0A9D4T0Z9_RHISA</name>
<evidence type="ECO:0000256" key="2">
    <source>
        <dbReference type="SAM" id="MobiDB-lite"/>
    </source>
</evidence>
<accession>A0A9D4T0Z9</accession>
<evidence type="ECO:0000313" key="4">
    <source>
        <dbReference type="Proteomes" id="UP000821837"/>
    </source>
</evidence>
<evidence type="ECO:0000313" key="3">
    <source>
        <dbReference type="EMBL" id="KAH7962202.1"/>
    </source>
</evidence>
<dbReference type="EMBL" id="JABSTV010001249">
    <property type="protein sequence ID" value="KAH7962202.1"/>
    <property type="molecule type" value="Genomic_DNA"/>
</dbReference>
<sequence>MKARNFKSASQRRSARSIFGHRTLYLALRVAAASFGTREFRQFLLFPKKKKERKPPKPRASPQVRSQNPVLGPGVLGDEPMHRPDEVEAAPVGLEEPTRLNSSLEGENARLAETIKQKNNEIARLRDECCQIKEQLVAAKGIIGQLGLEMASLSCQLAAEKERTAPFTVERFKDSDEDMLFYTGLPSYNQFKKLLVYLKPGDDGCNVLRSERAESVNPDHGEGVREK</sequence>